<dbReference type="Pfam" id="PF13361">
    <property type="entry name" value="UvrD_C"/>
    <property type="match status" value="1"/>
</dbReference>
<dbReference type="InterPro" id="IPR038726">
    <property type="entry name" value="PDDEXK_AddAB-type"/>
</dbReference>
<keyword evidence="5 15" id="KW-0347">Helicase</keyword>
<reference evidence="18 19" key="1">
    <citation type="submission" date="2023-10" db="EMBL/GenBank/DDBJ databases">
        <title>Two novel species belonging to the OM43/NOR5 clade.</title>
        <authorList>
            <person name="Park M."/>
        </authorList>
    </citation>
    <scope>NUCLEOTIDE SEQUENCE [LARGE SCALE GENOMIC DNA]</scope>
    <source>
        <strain evidence="18 19">IMCC43200</strain>
    </source>
</reference>
<dbReference type="Gene3D" id="3.40.50.300">
    <property type="entry name" value="P-loop containing nucleotide triphosphate hydrolases"/>
    <property type="match status" value="4"/>
</dbReference>
<keyword evidence="10" id="KW-0413">Isomerase</keyword>
<dbReference type="SUPFAM" id="SSF52540">
    <property type="entry name" value="P-loop containing nucleoside triphosphate hydrolases"/>
    <property type="match status" value="1"/>
</dbReference>
<dbReference type="Pfam" id="PF00580">
    <property type="entry name" value="UvrD-helicase"/>
    <property type="match status" value="1"/>
</dbReference>
<evidence type="ECO:0000256" key="3">
    <source>
        <dbReference type="ARBA" id="ARBA00022763"/>
    </source>
</evidence>
<keyword evidence="8" id="KW-0238">DNA-binding</keyword>
<feature type="domain" description="UvrD-like helicase ATP-binding" evidence="16">
    <location>
        <begin position="2"/>
        <end position="486"/>
    </location>
</feature>
<dbReference type="Proteomes" id="UP001626537">
    <property type="component" value="Chromosome"/>
</dbReference>
<evidence type="ECO:0000256" key="14">
    <source>
        <dbReference type="ARBA" id="ARBA00048988"/>
    </source>
</evidence>
<evidence type="ECO:0000256" key="2">
    <source>
        <dbReference type="ARBA" id="ARBA00022741"/>
    </source>
</evidence>
<name>A0ABZ0I3P8_9GAMM</name>
<evidence type="ECO:0000256" key="5">
    <source>
        <dbReference type="ARBA" id="ARBA00022806"/>
    </source>
</evidence>
<keyword evidence="3" id="KW-0227">DNA damage</keyword>
<keyword evidence="19" id="KW-1185">Reference proteome</keyword>
<evidence type="ECO:0000256" key="8">
    <source>
        <dbReference type="ARBA" id="ARBA00023125"/>
    </source>
</evidence>
<organism evidence="18 19">
    <name type="scientific">Congregibacter variabilis</name>
    <dbReference type="NCBI Taxonomy" id="3081200"/>
    <lineage>
        <taxon>Bacteria</taxon>
        <taxon>Pseudomonadati</taxon>
        <taxon>Pseudomonadota</taxon>
        <taxon>Gammaproteobacteria</taxon>
        <taxon>Cellvibrionales</taxon>
        <taxon>Halieaceae</taxon>
        <taxon>Congregibacter</taxon>
    </lineage>
</organism>
<dbReference type="InterPro" id="IPR027417">
    <property type="entry name" value="P-loop_NTPase"/>
</dbReference>
<evidence type="ECO:0000256" key="9">
    <source>
        <dbReference type="ARBA" id="ARBA00023204"/>
    </source>
</evidence>
<dbReference type="PROSITE" id="PS51198">
    <property type="entry name" value="UVRD_HELICASE_ATP_BIND"/>
    <property type="match status" value="1"/>
</dbReference>
<gene>
    <name evidence="18" type="ORF">R0135_02960</name>
</gene>
<evidence type="ECO:0000256" key="4">
    <source>
        <dbReference type="ARBA" id="ARBA00022801"/>
    </source>
</evidence>
<comment type="catalytic activity">
    <reaction evidence="14">
        <text>ATP + H2O = ADP + phosphate + H(+)</text>
        <dbReference type="Rhea" id="RHEA:13065"/>
        <dbReference type="ChEBI" id="CHEBI:15377"/>
        <dbReference type="ChEBI" id="CHEBI:15378"/>
        <dbReference type="ChEBI" id="CHEBI:30616"/>
        <dbReference type="ChEBI" id="CHEBI:43474"/>
        <dbReference type="ChEBI" id="CHEBI:456216"/>
        <dbReference type="EC" id="5.6.2.4"/>
    </reaction>
</comment>
<keyword evidence="1" id="KW-0540">Nuclease</keyword>
<evidence type="ECO:0000313" key="19">
    <source>
        <dbReference type="Proteomes" id="UP001626537"/>
    </source>
</evidence>
<dbReference type="SUPFAM" id="SSF52980">
    <property type="entry name" value="Restriction endonuclease-like"/>
    <property type="match status" value="1"/>
</dbReference>
<evidence type="ECO:0000256" key="10">
    <source>
        <dbReference type="ARBA" id="ARBA00023235"/>
    </source>
</evidence>
<evidence type="ECO:0000313" key="18">
    <source>
        <dbReference type="EMBL" id="WOJ94138.1"/>
    </source>
</evidence>
<evidence type="ECO:0000256" key="13">
    <source>
        <dbReference type="ARBA" id="ARBA00034923"/>
    </source>
</evidence>
<dbReference type="EC" id="5.6.2.4" evidence="12"/>
<accession>A0ABZ0I3P8</accession>
<dbReference type="Pfam" id="PF12705">
    <property type="entry name" value="PDDEXK_1"/>
    <property type="match status" value="1"/>
</dbReference>
<evidence type="ECO:0000256" key="7">
    <source>
        <dbReference type="ARBA" id="ARBA00022840"/>
    </source>
</evidence>
<keyword evidence="4 15" id="KW-0378">Hydrolase</keyword>
<protein>
    <recommendedName>
        <fullName evidence="12">DNA 3'-5' helicase</fullName>
        <ecNumber evidence="12">5.6.2.4</ecNumber>
    </recommendedName>
    <alternativeName>
        <fullName evidence="13">DNA 3'-5' helicase II</fullName>
    </alternativeName>
</protein>
<keyword evidence="2 15" id="KW-0547">Nucleotide-binding</keyword>
<evidence type="ECO:0000256" key="1">
    <source>
        <dbReference type="ARBA" id="ARBA00022722"/>
    </source>
</evidence>
<dbReference type="EMBL" id="CP136864">
    <property type="protein sequence ID" value="WOJ94138.1"/>
    <property type="molecule type" value="Genomic_DNA"/>
</dbReference>
<dbReference type="InterPro" id="IPR011335">
    <property type="entry name" value="Restrct_endonuc-II-like"/>
</dbReference>
<sequence length="1102" mass="122103">MIPVDINARERSVDPQESFCVSAPAGSGKTALLVRRFLGLLARVSEPERVVAITFTRKAAAEMRARVVNALRDAEQGVTANNPHEEALLAAAHTVREHDATLDWGLLANPSRLRIQTIDSFCGYLTRQMPVLSGCGGQVATTDDSRPLFREAIERFLHRELARGGDGQTRDIETLLLHLDNDWETAVELLSGLLQRREQWQPVFGGAGLRDADRRSLLEITQALVLYRIEELRRGFHEHLSELETLMRYQSEQLGTAVVFSPKSQDLGAWRTVATLLLTGKGEWRKAVNKNNGFPPGAGEPTERKQQMLALLAALAADGQPSLMSDLRQVLLLPDVDEEPEHWDVLAALTRLLPRLGAELLLVFQQSGEVDHAQIALAALTALGSDDEPTDIALRLDHAIDHLLVDEFQDTSSVQFELIRRLTRGWQEHNTENPENPRTLLLVGDAMQSIYGFREANVGLFIKARNEGIGDLNLTALDLSVNFRSQQGLVEWTNSHFEAGFPAADDAQLGAVQYRPATAAREPGTEPEIALFTGEGAGEAEIAALCARLEEGVADERVRSIAILGRSRSQLRPILLALRERGIDAAAKDLDTLAQRPLIRDLLTLSTVLCDRFDRYSWLALLRCPSIALDNADLLLMSMICPTAADLTDSDLTRSPDYARLSMGAQERIAQLLNMLNWADHYRDRLALRVWVEQCWLLLHGAGCLNTQADIRDAERFFQCLEELEVQQQALNGRVLSEAMETLYASPGDERCKVQVMTLHKAKGLEFDWVFIPALAKNTAGQDRELLLWDEFVLPGAPPAFLLDIRANAEGGQRPRLYDYLKAQAKQKRECEATRLFYVGCTRAADYLWLGATLSYDEAKEEHRVPGAGSLLSVIWPTIESRVDVSVVFVEEPASDTASSGYRRLRELPLIPATPQDSLAQSLQLSQNYSARAFGTAVHRCLEALVYRDQLPEQCDSALSALLRVALLDAGVDSSSLGQMETQGRAMIDRVLADPWAQWMLSPERPERAAELALTTSGEGGAQQLVLDYSFVDEARQERWVVDYKTSTPTAGQSLEQFFAAELACYAPQLAAYAEALAARFSEPVRSALYFPALGKYVESVA</sequence>
<dbReference type="InterPro" id="IPR011604">
    <property type="entry name" value="PDDEXK-like_dom_sf"/>
</dbReference>
<feature type="domain" description="UvrD-like helicase C-terminal" evidence="17">
    <location>
        <begin position="498"/>
        <end position="764"/>
    </location>
</feature>
<evidence type="ECO:0000256" key="12">
    <source>
        <dbReference type="ARBA" id="ARBA00034808"/>
    </source>
</evidence>
<keyword evidence="6" id="KW-0269">Exonuclease</keyword>
<dbReference type="Gene3D" id="3.90.320.10">
    <property type="match status" value="1"/>
</dbReference>
<dbReference type="PANTHER" id="PTHR11070">
    <property type="entry name" value="UVRD / RECB / PCRA DNA HELICASE FAMILY MEMBER"/>
    <property type="match status" value="1"/>
</dbReference>
<evidence type="ECO:0000256" key="6">
    <source>
        <dbReference type="ARBA" id="ARBA00022839"/>
    </source>
</evidence>
<proteinExistence type="predicted"/>
<dbReference type="InterPro" id="IPR014017">
    <property type="entry name" value="DNA_helicase_UvrD-like_C"/>
</dbReference>
<dbReference type="PANTHER" id="PTHR11070:SF2">
    <property type="entry name" value="ATP-DEPENDENT DNA HELICASE SRS2"/>
    <property type="match status" value="1"/>
</dbReference>
<dbReference type="InterPro" id="IPR014016">
    <property type="entry name" value="UvrD-like_ATP-bd"/>
</dbReference>
<evidence type="ECO:0000256" key="15">
    <source>
        <dbReference type="PROSITE-ProRule" id="PRU00560"/>
    </source>
</evidence>
<dbReference type="PROSITE" id="PS51217">
    <property type="entry name" value="UVRD_HELICASE_CTER"/>
    <property type="match status" value="1"/>
</dbReference>
<dbReference type="InterPro" id="IPR000212">
    <property type="entry name" value="DNA_helicase_UvrD/REP"/>
</dbReference>
<evidence type="ECO:0000259" key="17">
    <source>
        <dbReference type="PROSITE" id="PS51217"/>
    </source>
</evidence>
<comment type="catalytic activity">
    <reaction evidence="11">
        <text>Couples ATP hydrolysis with the unwinding of duplex DNA by translocating in the 3'-5' direction.</text>
        <dbReference type="EC" id="5.6.2.4"/>
    </reaction>
</comment>
<keyword evidence="9" id="KW-0234">DNA repair</keyword>
<feature type="binding site" evidence="15">
    <location>
        <begin position="23"/>
        <end position="30"/>
    </location>
    <ligand>
        <name>ATP</name>
        <dbReference type="ChEBI" id="CHEBI:30616"/>
    </ligand>
</feature>
<dbReference type="RefSeq" id="WP_407348776.1">
    <property type="nucleotide sequence ID" value="NZ_CP136864.1"/>
</dbReference>
<evidence type="ECO:0000256" key="11">
    <source>
        <dbReference type="ARBA" id="ARBA00034617"/>
    </source>
</evidence>
<evidence type="ECO:0000259" key="16">
    <source>
        <dbReference type="PROSITE" id="PS51198"/>
    </source>
</evidence>
<keyword evidence="7 15" id="KW-0067">ATP-binding</keyword>